<dbReference type="PANTHER" id="PTHR12526">
    <property type="entry name" value="GLYCOSYLTRANSFERASE"/>
    <property type="match status" value="1"/>
</dbReference>
<proteinExistence type="predicted"/>
<dbReference type="SUPFAM" id="SSF53756">
    <property type="entry name" value="UDP-Glycosyltransferase/glycogen phosphorylase"/>
    <property type="match status" value="1"/>
</dbReference>
<reference evidence="2 3" key="1">
    <citation type="journal article" date="2015" name="Stand. Genomic Sci.">
        <title>Genomic Encyclopedia of Bacterial and Archaeal Type Strains, Phase III: the genomes of soil and plant-associated and newly described type strains.</title>
        <authorList>
            <person name="Whitman W.B."/>
            <person name="Woyke T."/>
            <person name="Klenk H.P."/>
            <person name="Zhou Y."/>
            <person name="Lilburn T.G."/>
            <person name="Beck B.J."/>
            <person name="De Vos P."/>
            <person name="Vandamme P."/>
            <person name="Eisen J.A."/>
            <person name="Garrity G."/>
            <person name="Hugenholtz P."/>
            <person name="Kyrpides N.C."/>
        </authorList>
    </citation>
    <scope>NUCLEOTIDE SEQUENCE [LARGE SCALE GENOMIC DNA]</scope>
    <source>
        <strain evidence="2 3">CGMCC 1.10136</strain>
    </source>
</reference>
<accession>A0A562LXU1</accession>
<dbReference type="PANTHER" id="PTHR12526:SF636">
    <property type="entry name" value="BLL3647 PROTEIN"/>
    <property type="match status" value="1"/>
</dbReference>
<dbReference type="AlphaFoldDB" id="A0A562LXU1"/>
<keyword evidence="3" id="KW-1185">Reference proteome</keyword>
<dbReference type="Pfam" id="PF13439">
    <property type="entry name" value="Glyco_transf_4"/>
    <property type="match status" value="1"/>
</dbReference>
<feature type="domain" description="Glycosyltransferase subfamily 4-like N-terminal" evidence="1">
    <location>
        <begin position="40"/>
        <end position="210"/>
    </location>
</feature>
<keyword evidence="2" id="KW-0808">Transferase</keyword>
<dbReference type="Proteomes" id="UP000316471">
    <property type="component" value="Unassembled WGS sequence"/>
</dbReference>
<dbReference type="CDD" id="cd03801">
    <property type="entry name" value="GT4_PimA-like"/>
    <property type="match status" value="1"/>
</dbReference>
<name>A0A562LXU1_9GAMM</name>
<dbReference type="OrthoDB" id="5290958at2"/>
<dbReference type="InterPro" id="IPR028098">
    <property type="entry name" value="Glyco_trans_4-like_N"/>
</dbReference>
<evidence type="ECO:0000259" key="1">
    <source>
        <dbReference type="Pfam" id="PF13439"/>
    </source>
</evidence>
<dbReference type="Gene3D" id="3.40.50.2000">
    <property type="entry name" value="Glycogen Phosphorylase B"/>
    <property type="match status" value="2"/>
</dbReference>
<dbReference type="GO" id="GO:0016757">
    <property type="term" value="F:glycosyltransferase activity"/>
    <property type="evidence" value="ECO:0007669"/>
    <property type="project" value="UniProtKB-ARBA"/>
</dbReference>
<gene>
    <name evidence="2" type="ORF">IP93_00810</name>
</gene>
<dbReference type="EMBL" id="VLKP01000003">
    <property type="protein sequence ID" value="TWI12469.1"/>
    <property type="molecule type" value="Genomic_DNA"/>
</dbReference>
<organism evidence="2 3">
    <name type="scientific">Aerolutibacter ruishenii</name>
    <dbReference type="NCBI Taxonomy" id="686800"/>
    <lineage>
        <taxon>Bacteria</taxon>
        <taxon>Pseudomonadati</taxon>
        <taxon>Pseudomonadota</taxon>
        <taxon>Gammaproteobacteria</taxon>
        <taxon>Lysobacterales</taxon>
        <taxon>Lysobacteraceae</taxon>
        <taxon>Aerolutibacter</taxon>
    </lineage>
</organism>
<dbReference type="Pfam" id="PF13692">
    <property type="entry name" value="Glyco_trans_1_4"/>
    <property type="match status" value="1"/>
</dbReference>
<dbReference type="RefSeq" id="WP_144812365.1">
    <property type="nucleotide sequence ID" value="NZ_VLKP01000003.1"/>
</dbReference>
<evidence type="ECO:0000313" key="3">
    <source>
        <dbReference type="Proteomes" id="UP000316471"/>
    </source>
</evidence>
<protein>
    <submittedName>
        <fullName evidence="2">Glycosyltransferase involved in cell wall biosynthesis</fullName>
    </submittedName>
</protein>
<evidence type="ECO:0000313" key="2">
    <source>
        <dbReference type="EMBL" id="TWI12469.1"/>
    </source>
</evidence>
<sequence>MPRKQTDPRAPFIPPRLPDAGRGRIHVLMVLESRYPVPLGGAEAQVRTLAKALRARGHRVTILTPLIKDWPVRRETIFRVDRVPVCRIRFPRIRWLGGAILCARLAMFLWARRKRYDAWHVHIVHRFGAVCGLLGRLVGKPVILKVSGAWELEQGALATAAPWTYRILHRCLLWASAWQAISNRIASTIAARGIPPARIASIPNAVDTARYRTITRASSPFPRFVFVGRMVPEKDLGILLQAFADALPSCPSAQLKLVGTGPLLASLQSLATDLRVASNVEFCGQREDIEEVLSDADIGVLTSRIEGLSNALLECMAAGLPMIASRVSGSEDLVRTGCNGWMFEPGDRRGLAAAMVEAATVSHAQRAEMGLRARESVELHAGLDNVIEKLLALYRQPEVPARAQYRRHKRLLR</sequence>
<comment type="caution">
    <text evidence="2">The sequence shown here is derived from an EMBL/GenBank/DDBJ whole genome shotgun (WGS) entry which is preliminary data.</text>
</comment>